<sequence length="255" mass="27883">MCHFGAEFQEGINQTRTLNLLLLSALTVRMVLDRVGSSRPLADDCSQQSLQPQQSPNGCSRAGLNGWSPGISSSIGGSSSDLSDLDEDLEEEGDEDDDLVSLGSRRSGKRSPRASNTPPGANSAAGSNVRASGLPISLGAGPPRLVRKIFTNSRERWRQQNVTSAYAELRKLVPTHPPDKKLSKNEILRMAIKYIRLLDDVLKWQDSQENLGSYDRNGNLQNSISSTGRIKQEPAEERSSAENGPATKRFKIEKH</sequence>
<keyword evidence="3" id="KW-0804">Transcription</keyword>
<name>A0A8S1DE77_9INSE</name>
<gene>
    <name evidence="6" type="ORF">CLODIP_2_CD10040</name>
</gene>
<feature type="compositionally biased region" description="Polar residues" evidence="4">
    <location>
        <begin position="210"/>
        <end position="229"/>
    </location>
</feature>
<dbReference type="Gene3D" id="4.10.280.10">
    <property type="entry name" value="Helix-loop-helix DNA-binding domain"/>
    <property type="match status" value="1"/>
</dbReference>
<dbReference type="Proteomes" id="UP000494165">
    <property type="component" value="Unassembled WGS sequence"/>
</dbReference>
<evidence type="ECO:0000313" key="7">
    <source>
        <dbReference type="Proteomes" id="UP000494165"/>
    </source>
</evidence>
<protein>
    <recommendedName>
        <fullName evidence="5">BHLH domain-containing protein</fullName>
    </recommendedName>
</protein>
<dbReference type="OrthoDB" id="10069510at2759"/>
<dbReference type="GO" id="GO:0000981">
    <property type="term" value="F:DNA-binding transcription factor activity, RNA polymerase II-specific"/>
    <property type="evidence" value="ECO:0007669"/>
    <property type="project" value="InterPro"/>
</dbReference>
<dbReference type="InterPro" id="IPR040238">
    <property type="entry name" value="TAL-like"/>
</dbReference>
<dbReference type="FunFam" id="4.10.280.10:FF:000015">
    <property type="entry name" value="T-cell acute lymphocytic leukemia 1"/>
    <property type="match status" value="1"/>
</dbReference>
<dbReference type="Pfam" id="PF00010">
    <property type="entry name" value="HLH"/>
    <property type="match status" value="1"/>
</dbReference>
<dbReference type="GO" id="GO:0046983">
    <property type="term" value="F:protein dimerization activity"/>
    <property type="evidence" value="ECO:0007669"/>
    <property type="project" value="InterPro"/>
</dbReference>
<dbReference type="SMART" id="SM00353">
    <property type="entry name" value="HLH"/>
    <property type="match status" value="1"/>
</dbReference>
<accession>A0A8S1DE77</accession>
<evidence type="ECO:0000256" key="4">
    <source>
        <dbReference type="SAM" id="MobiDB-lite"/>
    </source>
</evidence>
<feature type="region of interest" description="Disordered" evidence="4">
    <location>
        <begin position="210"/>
        <end position="255"/>
    </location>
</feature>
<reference evidence="6 7" key="1">
    <citation type="submission" date="2020-04" db="EMBL/GenBank/DDBJ databases">
        <authorList>
            <person name="Alioto T."/>
            <person name="Alioto T."/>
            <person name="Gomez Garrido J."/>
        </authorList>
    </citation>
    <scope>NUCLEOTIDE SEQUENCE [LARGE SCALE GENOMIC DNA]</scope>
</reference>
<dbReference type="PANTHER" id="PTHR13864">
    <property type="entry name" value="T-CELL ACUTE LYMPHOCYTIC LEUKEMIA/STEM CELL LEUKEMIA-RELATED"/>
    <property type="match status" value="1"/>
</dbReference>
<keyword evidence="2" id="KW-0238">DNA-binding</keyword>
<comment type="caution">
    <text evidence="6">The sequence shown here is derived from an EMBL/GenBank/DDBJ whole genome shotgun (WGS) entry which is preliminary data.</text>
</comment>
<dbReference type="CDD" id="cd19708">
    <property type="entry name" value="bHLH_TS_dHLH3B_like"/>
    <property type="match status" value="1"/>
</dbReference>
<organism evidence="6 7">
    <name type="scientific">Cloeon dipterum</name>
    <dbReference type="NCBI Taxonomy" id="197152"/>
    <lineage>
        <taxon>Eukaryota</taxon>
        <taxon>Metazoa</taxon>
        <taxon>Ecdysozoa</taxon>
        <taxon>Arthropoda</taxon>
        <taxon>Hexapoda</taxon>
        <taxon>Insecta</taxon>
        <taxon>Pterygota</taxon>
        <taxon>Palaeoptera</taxon>
        <taxon>Ephemeroptera</taxon>
        <taxon>Pisciforma</taxon>
        <taxon>Baetidae</taxon>
        <taxon>Cloeon</taxon>
    </lineage>
</organism>
<evidence type="ECO:0000256" key="1">
    <source>
        <dbReference type="ARBA" id="ARBA00023015"/>
    </source>
</evidence>
<evidence type="ECO:0000313" key="6">
    <source>
        <dbReference type="EMBL" id="CAB3378041.1"/>
    </source>
</evidence>
<feature type="compositionally biased region" description="Low complexity" evidence="4">
    <location>
        <begin position="70"/>
        <end position="82"/>
    </location>
</feature>
<dbReference type="PANTHER" id="PTHR13864:SF15">
    <property type="entry name" value="T-CELL ACUTE LYMPHOCYTIC LEUKEMIA PROTEIN 1 HOMOLOG-RELATED"/>
    <property type="match status" value="1"/>
</dbReference>
<feature type="compositionally biased region" description="Acidic residues" evidence="4">
    <location>
        <begin position="83"/>
        <end position="99"/>
    </location>
</feature>
<keyword evidence="1" id="KW-0805">Transcription regulation</keyword>
<evidence type="ECO:0000256" key="3">
    <source>
        <dbReference type="ARBA" id="ARBA00023163"/>
    </source>
</evidence>
<dbReference type="InterPro" id="IPR036638">
    <property type="entry name" value="HLH_DNA-bd_sf"/>
</dbReference>
<feature type="region of interest" description="Disordered" evidence="4">
    <location>
        <begin position="39"/>
        <end position="128"/>
    </location>
</feature>
<feature type="compositionally biased region" description="Low complexity" evidence="4">
    <location>
        <begin position="46"/>
        <end position="56"/>
    </location>
</feature>
<proteinExistence type="predicted"/>
<keyword evidence="7" id="KW-1185">Reference proteome</keyword>
<dbReference type="GO" id="GO:0000978">
    <property type="term" value="F:RNA polymerase II cis-regulatory region sequence-specific DNA binding"/>
    <property type="evidence" value="ECO:0007669"/>
    <property type="project" value="TreeGrafter"/>
</dbReference>
<dbReference type="AlphaFoldDB" id="A0A8S1DE77"/>
<dbReference type="PROSITE" id="PS50888">
    <property type="entry name" value="BHLH"/>
    <property type="match status" value="1"/>
</dbReference>
<feature type="compositionally biased region" description="Basic and acidic residues" evidence="4">
    <location>
        <begin position="230"/>
        <end position="240"/>
    </location>
</feature>
<evidence type="ECO:0000259" key="5">
    <source>
        <dbReference type="PROSITE" id="PS50888"/>
    </source>
</evidence>
<dbReference type="EMBL" id="CADEPI010000155">
    <property type="protein sequence ID" value="CAB3378041.1"/>
    <property type="molecule type" value="Genomic_DNA"/>
</dbReference>
<dbReference type="InterPro" id="IPR011598">
    <property type="entry name" value="bHLH_dom"/>
</dbReference>
<feature type="compositionally biased region" description="Polar residues" evidence="4">
    <location>
        <begin position="113"/>
        <end position="128"/>
    </location>
</feature>
<dbReference type="SUPFAM" id="SSF47459">
    <property type="entry name" value="HLH, helix-loop-helix DNA-binding domain"/>
    <property type="match status" value="1"/>
</dbReference>
<feature type="domain" description="BHLH" evidence="5">
    <location>
        <begin position="146"/>
        <end position="198"/>
    </location>
</feature>
<evidence type="ECO:0000256" key="2">
    <source>
        <dbReference type="ARBA" id="ARBA00023125"/>
    </source>
</evidence>